<feature type="transmembrane region" description="Helical" evidence="6">
    <location>
        <begin position="78"/>
        <end position="98"/>
    </location>
</feature>
<dbReference type="Gene3D" id="3.40.50.1820">
    <property type="entry name" value="alpha/beta hydrolase"/>
    <property type="match status" value="1"/>
</dbReference>
<dbReference type="Proteomes" id="UP000614469">
    <property type="component" value="Unassembled WGS sequence"/>
</dbReference>
<dbReference type="AlphaFoldDB" id="A0A8J6TJB8"/>
<keyword evidence="5" id="KW-0443">Lipid metabolism</keyword>
<accession>A0A8J6TJB8</accession>
<keyword evidence="4" id="KW-0442">Lipid degradation</keyword>
<name>A0A8J6TJB8_9CHLR</name>
<dbReference type="EMBL" id="JACNJN010000107">
    <property type="protein sequence ID" value="MBC8335382.1"/>
    <property type="molecule type" value="Genomic_DNA"/>
</dbReference>
<keyword evidence="6" id="KW-0812">Transmembrane</keyword>
<organism evidence="7 8">
    <name type="scientific">Candidatus Desulfolinea nitratireducens</name>
    <dbReference type="NCBI Taxonomy" id="2841698"/>
    <lineage>
        <taxon>Bacteria</taxon>
        <taxon>Bacillati</taxon>
        <taxon>Chloroflexota</taxon>
        <taxon>Anaerolineae</taxon>
        <taxon>Anaerolineales</taxon>
        <taxon>Anaerolineales incertae sedis</taxon>
        <taxon>Candidatus Desulfolinea</taxon>
    </lineage>
</organism>
<evidence type="ECO:0000256" key="5">
    <source>
        <dbReference type="ARBA" id="ARBA00023098"/>
    </source>
</evidence>
<evidence type="ECO:0000256" key="4">
    <source>
        <dbReference type="ARBA" id="ARBA00022963"/>
    </source>
</evidence>
<dbReference type="SUPFAM" id="SSF53474">
    <property type="entry name" value="alpha/beta-Hydrolases"/>
    <property type="match status" value="1"/>
</dbReference>
<dbReference type="PANTHER" id="PTHR10272">
    <property type="entry name" value="PLATELET-ACTIVATING FACTOR ACETYLHYDROLASE"/>
    <property type="match status" value="1"/>
</dbReference>
<dbReference type="GO" id="GO:0003847">
    <property type="term" value="F:1-alkyl-2-acetylglycerophosphocholine esterase activity"/>
    <property type="evidence" value="ECO:0007669"/>
    <property type="project" value="TreeGrafter"/>
</dbReference>
<reference evidence="7 8" key="1">
    <citation type="submission" date="2020-08" db="EMBL/GenBank/DDBJ databases">
        <title>Bridging the membrane lipid divide: bacteria of the FCB group superphylum have the potential to synthesize archaeal ether lipids.</title>
        <authorList>
            <person name="Villanueva L."/>
            <person name="Von Meijenfeldt F.A.B."/>
            <person name="Westbye A.B."/>
            <person name="Yadav S."/>
            <person name="Hopmans E.C."/>
            <person name="Dutilh B.E."/>
            <person name="Sinninghe Damste J.S."/>
        </authorList>
    </citation>
    <scope>NUCLEOTIDE SEQUENCE [LARGE SCALE GENOMIC DNA]</scope>
    <source>
        <strain evidence="7">NIOZ-UU36</strain>
    </source>
</reference>
<gene>
    <name evidence="7" type="ORF">H8E29_08970</name>
</gene>
<keyword evidence="1" id="KW-1277">Toxin-antitoxin system</keyword>
<feature type="transmembrane region" description="Helical" evidence="6">
    <location>
        <begin position="54"/>
        <end position="72"/>
    </location>
</feature>
<dbReference type="GO" id="GO:0004540">
    <property type="term" value="F:RNA nuclease activity"/>
    <property type="evidence" value="ECO:0007669"/>
    <property type="project" value="InterPro"/>
</dbReference>
<evidence type="ECO:0000313" key="8">
    <source>
        <dbReference type="Proteomes" id="UP000614469"/>
    </source>
</evidence>
<sequence length="365" mass="40852">MRSIELSLSILALFVAINYFIPWLSDPVKYKFLPIALVLVAGAQLIFEGFRWQLWPLFIGIAILIIIALTQTKGLGTSISIGISILLALISVMAAKLLPIPKPYPITGPYQVGTTVAHLTDSSRQELYGKDPNAPREIMVQVWYPAEATKDNEQVQWMQDIEAAAPAIATYIDLPPFALNHLKYVKANAYIDAPPITTDDGFPILIFSHGWAGFKEQNIFQVEELASHGYTVIGISHTYGAVLTVFPDGRQAPRNPEALPSGVSKEEYDQASNLLVRQWAQDIGFVIDDWKTRSAVLYQLTVVGEAVKRLSKEFRAQHTHIPWALIAVMRDHLIHGYDLVDWDEVWQTAKKDIPDLLLKIEQLSL</sequence>
<keyword evidence="2" id="KW-0540">Nuclease</keyword>
<feature type="transmembrane region" description="Helical" evidence="6">
    <location>
        <begin position="7"/>
        <end position="24"/>
    </location>
</feature>
<proteinExistence type="predicted"/>
<keyword evidence="3" id="KW-0378">Hydrolase</keyword>
<dbReference type="Pfam" id="PF01934">
    <property type="entry name" value="HepT-like"/>
    <property type="match status" value="1"/>
</dbReference>
<evidence type="ECO:0000256" key="2">
    <source>
        <dbReference type="ARBA" id="ARBA00022722"/>
    </source>
</evidence>
<evidence type="ECO:0000256" key="1">
    <source>
        <dbReference type="ARBA" id="ARBA00022649"/>
    </source>
</evidence>
<dbReference type="InterPro" id="IPR008201">
    <property type="entry name" value="HepT-like"/>
</dbReference>
<dbReference type="GO" id="GO:0110001">
    <property type="term" value="C:toxin-antitoxin complex"/>
    <property type="evidence" value="ECO:0007669"/>
    <property type="project" value="InterPro"/>
</dbReference>
<dbReference type="PANTHER" id="PTHR10272:SF0">
    <property type="entry name" value="PLATELET-ACTIVATING FACTOR ACETYLHYDROLASE"/>
    <property type="match status" value="1"/>
</dbReference>
<dbReference type="InterPro" id="IPR029058">
    <property type="entry name" value="AB_hydrolase_fold"/>
</dbReference>
<keyword evidence="6" id="KW-0472">Membrane</keyword>
<evidence type="ECO:0000313" key="7">
    <source>
        <dbReference type="EMBL" id="MBC8335382.1"/>
    </source>
</evidence>
<evidence type="ECO:0000256" key="6">
    <source>
        <dbReference type="SAM" id="Phobius"/>
    </source>
</evidence>
<dbReference type="GO" id="GO:0016042">
    <property type="term" value="P:lipid catabolic process"/>
    <property type="evidence" value="ECO:0007669"/>
    <property type="project" value="UniProtKB-KW"/>
</dbReference>
<evidence type="ECO:0000256" key="3">
    <source>
        <dbReference type="ARBA" id="ARBA00022801"/>
    </source>
</evidence>
<keyword evidence="6" id="KW-1133">Transmembrane helix</keyword>
<dbReference type="Pfam" id="PF03403">
    <property type="entry name" value="PAF-AH_p_II"/>
    <property type="match status" value="1"/>
</dbReference>
<comment type="caution">
    <text evidence="7">The sequence shown here is derived from an EMBL/GenBank/DDBJ whole genome shotgun (WGS) entry which is preliminary data.</text>
</comment>
<protein>
    <submittedName>
        <fullName evidence="7">DUF86 domain-containing protein</fullName>
    </submittedName>
</protein>